<evidence type="ECO:0000256" key="6">
    <source>
        <dbReference type="ARBA" id="ARBA00022475"/>
    </source>
</evidence>
<keyword evidence="9 18" id="KW-0732">Signal</keyword>
<evidence type="ECO:0000256" key="3">
    <source>
        <dbReference type="ARBA" id="ARBA00008536"/>
    </source>
</evidence>
<feature type="transmembrane region" description="Helical" evidence="17">
    <location>
        <begin position="243"/>
        <end position="264"/>
    </location>
</feature>
<evidence type="ECO:0000256" key="13">
    <source>
        <dbReference type="ARBA" id="ARBA00022989"/>
    </source>
</evidence>
<reference evidence="20" key="2">
    <citation type="journal article" date="2024" name="Plant">
        <title>Genomic evolution and insights into agronomic trait innovations of Sesamum species.</title>
        <authorList>
            <person name="Miao H."/>
            <person name="Wang L."/>
            <person name="Qu L."/>
            <person name="Liu H."/>
            <person name="Sun Y."/>
            <person name="Le M."/>
            <person name="Wang Q."/>
            <person name="Wei S."/>
            <person name="Zheng Y."/>
            <person name="Lin W."/>
            <person name="Duan Y."/>
            <person name="Cao H."/>
            <person name="Xiong S."/>
            <person name="Wang X."/>
            <person name="Wei L."/>
            <person name="Li C."/>
            <person name="Ma Q."/>
            <person name="Ju M."/>
            <person name="Zhao R."/>
            <person name="Li G."/>
            <person name="Mu C."/>
            <person name="Tian Q."/>
            <person name="Mei H."/>
            <person name="Zhang T."/>
            <person name="Gao T."/>
            <person name="Zhang H."/>
        </authorList>
    </citation>
    <scope>NUCLEOTIDE SEQUENCE</scope>
    <source>
        <strain evidence="20">G01</strain>
    </source>
</reference>
<keyword evidence="8 17" id="KW-0812">Transmembrane</keyword>
<evidence type="ECO:0000256" key="8">
    <source>
        <dbReference type="ARBA" id="ARBA00022692"/>
    </source>
</evidence>
<dbReference type="Gene3D" id="1.10.510.10">
    <property type="entry name" value="Transferase(Phosphotransferase) domain 1"/>
    <property type="match status" value="1"/>
</dbReference>
<gene>
    <name evidence="20" type="ORF">Sangu_2204900</name>
</gene>
<evidence type="ECO:0000256" key="15">
    <source>
        <dbReference type="ARBA" id="ARBA00023170"/>
    </source>
</evidence>
<dbReference type="InterPro" id="IPR013320">
    <property type="entry name" value="ConA-like_dom_sf"/>
</dbReference>
<dbReference type="PROSITE" id="PS00307">
    <property type="entry name" value="LECTIN_LEGUME_BETA"/>
    <property type="match status" value="1"/>
</dbReference>
<evidence type="ECO:0000256" key="18">
    <source>
        <dbReference type="SAM" id="SignalP"/>
    </source>
</evidence>
<evidence type="ECO:0000256" key="16">
    <source>
        <dbReference type="ARBA" id="ARBA00023180"/>
    </source>
</evidence>
<evidence type="ECO:0000256" key="1">
    <source>
        <dbReference type="ARBA" id="ARBA00004236"/>
    </source>
</evidence>
<dbReference type="GO" id="GO:0004674">
    <property type="term" value="F:protein serine/threonine kinase activity"/>
    <property type="evidence" value="ECO:0007669"/>
    <property type="project" value="UniProtKB-KW"/>
</dbReference>
<keyword evidence="10" id="KW-0430">Lectin</keyword>
<dbReference type="InterPro" id="IPR011009">
    <property type="entry name" value="Kinase-like_dom_sf"/>
</dbReference>
<evidence type="ECO:0000256" key="11">
    <source>
        <dbReference type="ARBA" id="ARBA00022741"/>
    </source>
</evidence>
<dbReference type="InterPro" id="IPR001220">
    <property type="entry name" value="Legume_lectin_dom"/>
</dbReference>
<proteinExistence type="inferred from homology"/>
<keyword evidence="20" id="KW-0808">Transferase</keyword>
<comment type="caution">
    <text evidence="20">The sequence shown here is derived from an EMBL/GenBank/DDBJ whole genome shotgun (WGS) entry which is preliminary data.</text>
</comment>
<dbReference type="Gene3D" id="3.30.200.20">
    <property type="entry name" value="Phosphorylase Kinase, domain 1"/>
    <property type="match status" value="1"/>
</dbReference>
<name>A0AAW2LJL4_9LAMI</name>
<keyword evidence="7" id="KW-0723">Serine/threonine-protein kinase</keyword>
<keyword evidence="13 17" id="KW-1133">Transmembrane helix</keyword>
<dbReference type="InterPro" id="IPR050528">
    <property type="entry name" value="L-type_Lectin-RKs"/>
</dbReference>
<dbReference type="InterPro" id="IPR000719">
    <property type="entry name" value="Prot_kinase_dom"/>
</dbReference>
<keyword evidence="14 17" id="KW-0472">Membrane</keyword>
<dbReference type="Pfam" id="PF00139">
    <property type="entry name" value="Lectin_legB"/>
    <property type="match status" value="1"/>
</dbReference>
<feature type="transmembrane region" description="Helical" evidence="17">
    <location>
        <begin position="285"/>
        <end position="305"/>
    </location>
</feature>
<reference evidence="20" key="1">
    <citation type="submission" date="2020-06" db="EMBL/GenBank/DDBJ databases">
        <authorList>
            <person name="Li T."/>
            <person name="Hu X."/>
            <person name="Zhang T."/>
            <person name="Song X."/>
            <person name="Zhang H."/>
            <person name="Dai N."/>
            <person name="Sheng W."/>
            <person name="Hou X."/>
            <person name="Wei L."/>
        </authorList>
    </citation>
    <scope>NUCLEOTIDE SEQUENCE</scope>
    <source>
        <strain evidence="20">G01</strain>
        <tissue evidence="20">Leaf</tissue>
    </source>
</reference>
<dbReference type="Pfam" id="PF07714">
    <property type="entry name" value="PK_Tyr_Ser-Thr"/>
    <property type="match status" value="1"/>
</dbReference>
<feature type="signal peptide" evidence="18">
    <location>
        <begin position="1"/>
        <end position="30"/>
    </location>
</feature>
<evidence type="ECO:0000256" key="9">
    <source>
        <dbReference type="ARBA" id="ARBA00022729"/>
    </source>
</evidence>
<dbReference type="InterPro" id="IPR019825">
    <property type="entry name" value="Lectin_legB_Mn/Ca_BS"/>
</dbReference>
<keyword evidence="16" id="KW-0325">Glycoprotein</keyword>
<dbReference type="AlphaFoldDB" id="A0AAW2LJL4"/>
<dbReference type="EC" id="2.7.11.1" evidence="5"/>
<comment type="similarity">
    <text evidence="3">In the N-terminal section; belongs to the leguminous lectin family.</text>
</comment>
<keyword evidence="11" id="KW-0547">Nucleotide-binding</keyword>
<evidence type="ECO:0000256" key="2">
    <source>
        <dbReference type="ARBA" id="ARBA00004479"/>
    </source>
</evidence>
<dbReference type="GO" id="GO:0051707">
    <property type="term" value="P:response to other organism"/>
    <property type="evidence" value="ECO:0007669"/>
    <property type="project" value="UniProtKB-ARBA"/>
</dbReference>
<dbReference type="GO" id="GO:0030246">
    <property type="term" value="F:carbohydrate binding"/>
    <property type="evidence" value="ECO:0007669"/>
    <property type="project" value="UniProtKB-KW"/>
</dbReference>
<organism evidence="20">
    <name type="scientific">Sesamum angustifolium</name>
    <dbReference type="NCBI Taxonomy" id="2727405"/>
    <lineage>
        <taxon>Eukaryota</taxon>
        <taxon>Viridiplantae</taxon>
        <taxon>Streptophyta</taxon>
        <taxon>Embryophyta</taxon>
        <taxon>Tracheophyta</taxon>
        <taxon>Spermatophyta</taxon>
        <taxon>Magnoliopsida</taxon>
        <taxon>eudicotyledons</taxon>
        <taxon>Gunneridae</taxon>
        <taxon>Pentapetalae</taxon>
        <taxon>asterids</taxon>
        <taxon>lamiids</taxon>
        <taxon>Lamiales</taxon>
        <taxon>Pedaliaceae</taxon>
        <taxon>Sesamum</taxon>
    </lineage>
</organism>
<keyword evidence="6" id="KW-1003">Cell membrane</keyword>
<keyword evidence="20" id="KW-0418">Kinase</keyword>
<comment type="similarity">
    <text evidence="4">In the C-terminal section; belongs to the protein kinase superfamily. Ser/Thr protein kinase family.</text>
</comment>
<dbReference type="SUPFAM" id="SSF56112">
    <property type="entry name" value="Protein kinase-like (PK-like)"/>
    <property type="match status" value="1"/>
</dbReference>
<evidence type="ECO:0000256" key="4">
    <source>
        <dbReference type="ARBA" id="ARBA00010217"/>
    </source>
</evidence>
<evidence type="ECO:0000259" key="19">
    <source>
        <dbReference type="PROSITE" id="PS50011"/>
    </source>
</evidence>
<protein>
    <recommendedName>
        <fullName evidence="5">non-specific serine/threonine protein kinase</fullName>
        <ecNumber evidence="5">2.7.11.1</ecNumber>
    </recommendedName>
</protein>
<dbReference type="PROSITE" id="PS50011">
    <property type="entry name" value="PROTEIN_KINASE_DOM"/>
    <property type="match status" value="1"/>
</dbReference>
<dbReference type="EMBL" id="JACGWK010000014">
    <property type="protein sequence ID" value="KAL0317906.1"/>
    <property type="molecule type" value="Genomic_DNA"/>
</dbReference>
<dbReference type="GO" id="GO:0006952">
    <property type="term" value="P:defense response"/>
    <property type="evidence" value="ECO:0007669"/>
    <property type="project" value="UniProtKB-ARBA"/>
</dbReference>
<comment type="subcellular location">
    <subcellularLocation>
        <location evidence="1">Cell membrane</location>
    </subcellularLocation>
    <subcellularLocation>
        <location evidence="2">Membrane</location>
        <topology evidence="2">Single-pass type I membrane protein</topology>
    </subcellularLocation>
</comment>
<dbReference type="GO" id="GO:0005524">
    <property type="term" value="F:ATP binding"/>
    <property type="evidence" value="ECO:0007669"/>
    <property type="project" value="UniProtKB-KW"/>
</dbReference>
<feature type="chain" id="PRO_5043609998" description="non-specific serine/threonine protein kinase" evidence="18">
    <location>
        <begin position="31"/>
        <end position="633"/>
    </location>
</feature>
<dbReference type="InterPro" id="IPR001245">
    <property type="entry name" value="Ser-Thr/Tyr_kinase_cat_dom"/>
</dbReference>
<feature type="domain" description="Protein kinase" evidence="19">
    <location>
        <begin position="349"/>
        <end position="599"/>
    </location>
</feature>
<dbReference type="CDD" id="cd06899">
    <property type="entry name" value="lectin_legume_LecRK_Arcelin_ConA"/>
    <property type="match status" value="1"/>
</dbReference>
<sequence length="633" mass="70531">MFSHRFLFTSPTHLFLLLLLTTSYTNPAESADKKSPSGPEINITKRISFPDFSPNNPRIINQDITLLGSAAVSTENGCIHIPQTNLQYSAGRAIFSSPIRIYDPNTRAPASFTTTFSFQIKNPSNSSGYTSGGLSFIIVPDEFTVGRAGPWLGMLNDACEDEYKEVAVEFDTRMNPEFGDPNDNHVGINLGSIVSAAAVDASSFGVHLNDGSVHRAWITYDGSKKFLEIYIGPDGTDTITHRFTVYVLGISLLSVRLFPGFLHLKAAKVRLHWKVIRLFQQNAEQFLYFVAVVVLLLVIMVNLYFNGKRKGKNDSDEIAVVTKEKQRLSPPNRARKFSLAEISSATRGFGELQILGSDARSVTYKGTLLNGCNVAVKRFSNKFFSSRASDRRILVKEVKAIGKIRHPNLVSMRGWCFDRQETIVVYDFVPNGSLDKWLFGFGVLPWTRRFKVVKDVAEALSYLHSKDVAHKNVIASSVFLDISFRALLGDFGFVLSSMESTRFESLVSQKVDVFEFGVLVLEVVSGRGRRSINPGELDLLDLAWAMHESEEKAKLVDRRMGPVVNPDQAIRVLEIGLLCTLNDNKGRPSMEEVVEYLNLERPIPELPQSRPVCLFPYSSTTGLCSGYSCTPFK</sequence>
<evidence type="ECO:0000313" key="20">
    <source>
        <dbReference type="EMBL" id="KAL0317906.1"/>
    </source>
</evidence>
<keyword evidence="12" id="KW-0067">ATP-binding</keyword>
<evidence type="ECO:0000256" key="5">
    <source>
        <dbReference type="ARBA" id="ARBA00012513"/>
    </source>
</evidence>
<evidence type="ECO:0000256" key="10">
    <source>
        <dbReference type="ARBA" id="ARBA00022734"/>
    </source>
</evidence>
<dbReference type="Gene3D" id="2.60.120.200">
    <property type="match status" value="1"/>
</dbReference>
<dbReference type="GO" id="GO:0005886">
    <property type="term" value="C:plasma membrane"/>
    <property type="evidence" value="ECO:0007669"/>
    <property type="project" value="UniProtKB-SubCell"/>
</dbReference>
<keyword evidence="15 20" id="KW-0675">Receptor</keyword>
<dbReference type="SUPFAM" id="SSF49899">
    <property type="entry name" value="Concanavalin A-like lectins/glucanases"/>
    <property type="match status" value="1"/>
</dbReference>
<accession>A0AAW2LJL4</accession>
<dbReference type="PANTHER" id="PTHR27007">
    <property type="match status" value="1"/>
</dbReference>
<evidence type="ECO:0000256" key="7">
    <source>
        <dbReference type="ARBA" id="ARBA00022527"/>
    </source>
</evidence>
<evidence type="ECO:0000256" key="12">
    <source>
        <dbReference type="ARBA" id="ARBA00022840"/>
    </source>
</evidence>
<evidence type="ECO:0000256" key="14">
    <source>
        <dbReference type="ARBA" id="ARBA00023136"/>
    </source>
</evidence>
<evidence type="ECO:0000256" key="17">
    <source>
        <dbReference type="SAM" id="Phobius"/>
    </source>
</evidence>